<gene>
    <name evidence="20" type="ORF">PISL3812_00342</name>
</gene>
<dbReference type="OMA" id="TRRGTMF"/>
<evidence type="ECO:0000256" key="5">
    <source>
        <dbReference type="ARBA" id="ARBA00022454"/>
    </source>
</evidence>
<evidence type="ECO:0000256" key="3">
    <source>
        <dbReference type="ARBA" id="ARBA00004629"/>
    </source>
</evidence>
<proteinExistence type="inferred from homology"/>
<evidence type="ECO:0000256" key="6">
    <source>
        <dbReference type="ARBA" id="ARBA00022490"/>
    </source>
</evidence>
<evidence type="ECO:0000256" key="17">
    <source>
        <dbReference type="ARBA" id="ARBA00044112"/>
    </source>
</evidence>
<feature type="coiled-coil region" evidence="19">
    <location>
        <begin position="169"/>
        <end position="241"/>
    </location>
</feature>
<dbReference type="GO" id="GO:0008608">
    <property type="term" value="P:attachment of spindle microtubules to kinetochore"/>
    <property type="evidence" value="ECO:0007669"/>
    <property type="project" value="InterPro"/>
</dbReference>
<dbReference type="Pfam" id="PF08657">
    <property type="entry name" value="DASH_Spc34"/>
    <property type="match status" value="2"/>
</dbReference>
<keyword evidence="10" id="KW-0159">Chromosome partition</keyword>
<keyword evidence="13" id="KW-0206">Cytoskeleton</keyword>
<evidence type="ECO:0000256" key="13">
    <source>
        <dbReference type="ARBA" id="ARBA00023212"/>
    </source>
</evidence>
<evidence type="ECO:0000256" key="7">
    <source>
        <dbReference type="ARBA" id="ARBA00022618"/>
    </source>
</evidence>
<evidence type="ECO:0000313" key="20">
    <source>
        <dbReference type="EMBL" id="CRG82994.1"/>
    </source>
</evidence>
<evidence type="ECO:0000256" key="10">
    <source>
        <dbReference type="ARBA" id="ARBA00022829"/>
    </source>
</evidence>
<evidence type="ECO:0000256" key="11">
    <source>
        <dbReference type="ARBA" id="ARBA00022838"/>
    </source>
</evidence>
<keyword evidence="7" id="KW-0132">Cell division</keyword>
<keyword evidence="12 19" id="KW-0175">Coiled coil</keyword>
<accession>A0A0U1LJ17</accession>
<keyword evidence="16" id="KW-0137">Centromere</keyword>
<keyword evidence="14" id="KW-0539">Nucleus</keyword>
<dbReference type="GO" id="GO:0042729">
    <property type="term" value="C:DASH complex"/>
    <property type="evidence" value="ECO:0007669"/>
    <property type="project" value="InterPro"/>
</dbReference>
<evidence type="ECO:0000256" key="16">
    <source>
        <dbReference type="ARBA" id="ARBA00023328"/>
    </source>
</evidence>
<dbReference type="OrthoDB" id="10016597at2759"/>
<evidence type="ECO:0000313" key="21">
    <source>
        <dbReference type="Proteomes" id="UP000054383"/>
    </source>
</evidence>
<evidence type="ECO:0000256" key="4">
    <source>
        <dbReference type="ARBA" id="ARBA00008491"/>
    </source>
</evidence>
<dbReference type="Proteomes" id="UP000054383">
    <property type="component" value="Unassembled WGS sequence"/>
</dbReference>
<evidence type="ECO:0000256" key="8">
    <source>
        <dbReference type="ARBA" id="ARBA00022701"/>
    </source>
</evidence>
<evidence type="ECO:0000256" key="9">
    <source>
        <dbReference type="ARBA" id="ARBA00022776"/>
    </source>
</evidence>
<keyword evidence="15" id="KW-0131">Cell cycle</keyword>
<comment type="subcellular location">
    <subcellularLocation>
        <location evidence="3">Chromosome</location>
        <location evidence="3">Centromere</location>
        <location evidence="3">Kinetochore</location>
    </subcellularLocation>
    <subcellularLocation>
        <location evidence="2">Cytoplasm</location>
        <location evidence="2">Cytoskeleton</location>
        <location evidence="2">Spindle</location>
    </subcellularLocation>
    <subcellularLocation>
        <location evidence="1">Nucleus</location>
    </subcellularLocation>
</comment>
<evidence type="ECO:0000256" key="12">
    <source>
        <dbReference type="ARBA" id="ARBA00023054"/>
    </source>
</evidence>
<keyword evidence="5" id="KW-0158">Chromosome</keyword>
<keyword evidence="21" id="KW-1185">Reference proteome</keyword>
<keyword evidence="6" id="KW-0963">Cytoplasm</keyword>
<evidence type="ECO:0000256" key="18">
    <source>
        <dbReference type="ARBA" id="ARBA00044346"/>
    </source>
</evidence>
<dbReference type="EMBL" id="CVMT01000001">
    <property type="protein sequence ID" value="CRG82994.1"/>
    <property type="molecule type" value="Genomic_DNA"/>
</dbReference>
<dbReference type="InterPro" id="IPR013966">
    <property type="entry name" value="Spc34"/>
</dbReference>
<evidence type="ECO:0000256" key="19">
    <source>
        <dbReference type="SAM" id="Coils"/>
    </source>
</evidence>
<keyword evidence="8" id="KW-0493">Microtubule</keyword>
<organism evidence="20 21">
    <name type="scientific">Talaromyces islandicus</name>
    <name type="common">Penicillium islandicum</name>
    <dbReference type="NCBI Taxonomy" id="28573"/>
    <lineage>
        <taxon>Eukaryota</taxon>
        <taxon>Fungi</taxon>
        <taxon>Dikarya</taxon>
        <taxon>Ascomycota</taxon>
        <taxon>Pezizomycotina</taxon>
        <taxon>Eurotiomycetes</taxon>
        <taxon>Eurotiomycetidae</taxon>
        <taxon>Eurotiales</taxon>
        <taxon>Trichocomaceae</taxon>
        <taxon>Talaromyces</taxon>
        <taxon>Talaromyces sect. Islandici</taxon>
    </lineage>
</organism>
<dbReference type="GO" id="GO:0005876">
    <property type="term" value="C:spindle microtubule"/>
    <property type="evidence" value="ECO:0007669"/>
    <property type="project" value="InterPro"/>
</dbReference>
<keyword evidence="11" id="KW-0995">Kinetochore</keyword>
<evidence type="ECO:0000256" key="14">
    <source>
        <dbReference type="ARBA" id="ARBA00023242"/>
    </source>
</evidence>
<dbReference type="GO" id="GO:0051301">
    <property type="term" value="P:cell division"/>
    <property type="evidence" value="ECO:0007669"/>
    <property type="project" value="UniProtKB-KW"/>
</dbReference>
<keyword evidence="9" id="KW-0498">Mitosis</keyword>
<evidence type="ECO:0000256" key="15">
    <source>
        <dbReference type="ARBA" id="ARBA00023306"/>
    </source>
</evidence>
<protein>
    <recommendedName>
        <fullName evidence="17">DASH complex subunit SPC34</fullName>
    </recommendedName>
    <alternativeName>
        <fullName evidence="18">Outer kinetochore protein SPC34</fullName>
    </alternativeName>
</protein>
<dbReference type="AlphaFoldDB" id="A0A0U1LJ17"/>
<name>A0A0U1LJ17_TALIS</name>
<evidence type="ECO:0000256" key="2">
    <source>
        <dbReference type="ARBA" id="ARBA00004186"/>
    </source>
</evidence>
<sequence length="247" mass="27728">MALLDSHLEQIALSASAISELSFPPPKRFTNALLNTPDITTLIRDTEAHERALFTLDQSAAKASQRRATRRGTVFPAENAAAQGESMASRIYAARNSRNQSAVARVLGTDMMEKIKRSTGSSTRAARGEINIEVLLKGAEILCNVYPVSGAAQKISNLRYRYAQVTDSLEQLDARVAENTAELERINQAYDKDNDFDFAEQQQQQDTHVTDEDIERELEEIRELERRKRTLEERMTGINRDIGGLMR</sequence>
<reference evidence="20 21" key="1">
    <citation type="submission" date="2015-04" db="EMBL/GenBank/DDBJ databases">
        <authorList>
            <person name="Syromyatnikov M.Y."/>
            <person name="Popov V.N."/>
        </authorList>
    </citation>
    <scope>NUCLEOTIDE SEQUENCE [LARGE SCALE GENOMIC DNA]</scope>
    <source>
        <strain evidence="20">WF-38-12</strain>
    </source>
</reference>
<comment type="similarity">
    <text evidence="4">Belongs to the DASH complex SPC34 family.</text>
</comment>
<evidence type="ECO:0000256" key="1">
    <source>
        <dbReference type="ARBA" id="ARBA00004123"/>
    </source>
</evidence>
<dbReference type="STRING" id="28573.A0A0U1LJ17"/>